<dbReference type="CDD" id="cd06261">
    <property type="entry name" value="TM_PBP2"/>
    <property type="match status" value="1"/>
</dbReference>
<keyword evidence="6 7" id="KW-0472">Membrane</keyword>
<dbReference type="PANTHER" id="PTHR43744:SF3">
    <property type="entry name" value="LACTOSE TRANSPORT SYSTEM PERMEASE PROTEIN LACG"/>
    <property type="match status" value="1"/>
</dbReference>
<dbReference type="Gene3D" id="1.10.3720.10">
    <property type="entry name" value="MetI-like"/>
    <property type="match status" value="1"/>
</dbReference>
<dbReference type="PANTHER" id="PTHR43744">
    <property type="entry name" value="ABC TRANSPORTER PERMEASE PROTEIN MG189-RELATED-RELATED"/>
    <property type="match status" value="1"/>
</dbReference>
<dbReference type="InterPro" id="IPR000515">
    <property type="entry name" value="MetI-like"/>
</dbReference>
<dbReference type="RefSeq" id="WP_013658369.1">
    <property type="nucleotide sequence ID" value="NC_015275.1"/>
</dbReference>
<evidence type="ECO:0000313" key="10">
    <source>
        <dbReference type="Proteomes" id="UP000008467"/>
    </source>
</evidence>
<dbReference type="InterPro" id="IPR035906">
    <property type="entry name" value="MetI-like_sf"/>
</dbReference>
<evidence type="ECO:0000256" key="6">
    <source>
        <dbReference type="ARBA" id="ARBA00023136"/>
    </source>
</evidence>
<evidence type="ECO:0000256" key="4">
    <source>
        <dbReference type="ARBA" id="ARBA00022692"/>
    </source>
</evidence>
<evidence type="ECO:0000256" key="3">
    <source>
        <dbReference type="ARBA" id="ARBA00022475"/>
    </source>
</evidence>
<comment type="subcellular location">
    <subcellularLocation>
        <location evidence="1 7">Cell membrane</location>
        <topology evidence="1 7">Multi-pass membrane protein</topology>
    </subcellularLocation>
</comment>
<reference evidence="9 10" key="1">
    <citation type="journal article" date="2011" name="J. Bacteriol.">
        <title>Complete genome sequence of the cellulose-degrading bacterium Cellulosilyticum lentocellum.</title>
        <authorList>
            <consortium name="US DOE Joint Genome Institute"/>
            <person name="Miller D.A."/>
            <person name="Suen G."/>
            <person name="Bruce D."/>
            <person name="Copeland A."/>
            <person name="Cheng J.F."/>
            <person name="Detter C."/>
            <person name="Goodwin L.A."/>
            <person name="Han C.S."/>
            <person name="Hauser L.J."/>
            <person name="Land M.L."/>
            <person name="Lapidus A."/>
            <person name="Lucas S."/>
            <person name="Meincke L."/>
            <person name="Pitluck S."/>
            <person name="Tapia R."/>
            <person name="Teshima H."/>
            <person name="Woyke T."/>
            <person name="Fox B.G."/>
            <person name="Angert E.R."/>
            <person name="Currie C.R."/>
        </authorList>
    </citation>
    <scope>NUCLEOTIDE SEQUENCE [LARGE SCALE GENOMIC DNA]</scope>
    <source>
        <strain evidence="10">ATCC 49066 / DSM 5427 / NCIMB 11756 / RHM5</strain>
    </source>
</reference>
<dbReference type="Proteomes" id="UP000008467">
    <property type="component" value="Chromosome"/>
</dbReference>
<sequence>MIQESKGFKVFRYLFLILSACFVIIPIIPLIFMAFKTGTEYATTSVLQGPVNWFNSYNFKYAIKVGNLGKALVNTAIILGVSLTIQIMFTTMVSYVLHRFEFKLKKLIMALFTMTMFIPLVTTQTVVFQIMYKLQLVNKMPSVIILYSGVGIIGIYIMFNLLDSLSSELDEAALIDGANYFTIYGKIILPLLKPACTTLLILNGIGYYNDFYVPNLYLRKDVQTFTVALYKFFGNTATPFEIVAAAILIGIIPIGIAYIFLQKYIFYGLAGAVKS</sequence>
<keyword evidence="5 7" id="KW-1133">Transmembrane helix</keyword>
<feature type="transmembrane region" description="Helical" evidence="7">
    <location>
        <begin position="12"/>
        <end position="35"/>
    </location>
</feature>
<dbReference type="PROSITE" id="PS50928">
    <property type="entry name" value="ABC_TM1"/>
    <property type="match status" value="1"/>
</dbReference>
<dbReference type="eggNOG" id="COG0395">
    <property type="taxonomic scope" value="Bacteria"/>
</dbReference>
<evidence type="ECO:0000259" key="8">
    <source>
        <dbReference type="PROSITE" id="PS50928"/>
    </source>
</evidence>
<evidence type="ECO:0000313" key="9">
    <source>
        <dbReference type="EMBL" id="ADZ85093.1"/>
    </source>
</evidence>
<evidence type="ECO:0000256" key="1">
    <source>
        <dbReference type="ARBA" id="ARBA00004651"/>
    </source>
</evidence>
<keyword evidence="3" id="KW-1003">Cell membrane</keyword>
<evidence type="ECO:0000256" key="2">
    <source>
        <dbReference type="ARBA" id="ARBA00022448"/>
    </source>
</evidence>
<dbReference type="HOGENOM" id="CLU_016047_1_2_9"/>
<evidence type="ECO:0000256" key="7">
    <source>
        <dbReference type="RuleBase" id="RU363032"/>
    </source>
</evidence>
<gene>
    <name evidence="9" type="ordered locus">Clole_3406</name>
</gene>
<dbReference type="Pfam" id="PF00528">
    <property type="entry name" value="BPD_transp_1"/>
    <property type="match status" value="1"/>
</dbReference>
<dbReference type="STRING" id="642492.Clole_3406"/>
<dbReference type="AlphaFoldDB" id="F2JRR3"/>
<feature type="transmembrane region" description="Helical" evidence="7">
    <location>
        <begin position="76"/>
        <end position="97"/>
    </location>
</feature>
<keyword evidence="4 7" id="KW-0812">Transmembrane</keyword>
<protein>
    <submittedName>
        <fullName evidence="9">ABC-type transporter, integral membrane subunit</fullName>
    </submittedName>
</protein>
<name>F2JRR3_CELLD</name>
<comment type="similarity">
    <text evidence="7">Belongs to the binding-protein-dependent transport system permease family.</text>
</comment>
<feature type="transmembrane region" description="Helical" evidence="7">
    <location>
        <begin position="109"/>
        <end position="132"/>
    </location>
</feature>
<feature type="transmembrane region" description="Helical" evidence="7">
    <location>
        <begin position="242"/>
        <end position="261"/>
    </location>
</feature>
<dbReference type="SUPFAM" id="SSF161098">
    <property type="entry name" value="MetI-like"/>
    <property type="match status" value="1"/>
</dbReference>
<dbReference type="EMBL" id="CP002582">
    <property type="protein sequence ID" value="ADZ85093.1"/>
    <property type="molecule type" value="Genomic_DNA"/>
</dbReference>
<proteinExistence type="inferred from homology"/>
<feature type="transmembrane region" description="Helical" evidence="7">
    <location>
        <begin position="183"/>
        <end position="208"/>
    </location>
</feature>
<keyword evidence="10" id="KW-1185">Reference proteome</keyword>
<feature type="domain" description="ABC transmembrane type-1" evidence="8">
    <location>
        <begin position="72"/>
        <end position="261"/>
    </location>
</feature>
<dbReference type="GO" id="GO:0055085">
    <property type="term" value="P:transmembrane transport"/>
    <property type="evidence" value="ECO:0007669"/>
    <property type="project" value="InterPro"/>
</dbReference>
<evidence type="ECO:0000256" key="5">
    <source>
        <dbReference type="ARBA" id="ARBA00022989"/>
    </source>
</evidence>
<accession>F2JRR3</accession>
<keyword evidence="2 7" id="KW-0813">Transport</keyword>
<feature type="transmembrane region" description="Helical" evidence="7">
    <location>
        <begin position="144"/>
        <end position="162"/>
    </location>
</feature>
<dbReference type="KEGG" id="cle:Clole_3406"/>
<organism evidence="9 10">
    <name type="scientific">Cellulosilyticum lentocellum (strain ATCC 49066 / DSM 5427 / NCIMB 11756 / RHM5)</name>
    <name type="common">Clostridium lentocellum</name>
    <dbReference type="NCBI Taxonomy" id="642492"/>
    <lineage>
        <taxon>Bacteria</taxon>
        <taxon>Bacillati</taxon>
        <taxon>Bacillota</taxon>
        <taxon>Clostridia</taxon>
        <taxon>Lachnospirales</taxon>
        <taxon>Cellulosilyticaceae</taxon>
        <taxon>Cellulosilyticum</taxon>
    </lineage>
</organism>
<dbReference type="GO" id="GO:0005886">
    <property type="term" value="C:plasma membrane"/>
    <property type="evidence" value="ECO:0007669"/>
    <property type="project" value="UniProtKB-SubCell"/>
</dbReference>